<keyword evidence="2" id="KW-1133">Transmembrane helix</keyword>
<evidence type="ECO:0000256" key="1">
    <source>
        <dbReference type="SAM" id="MobiDB-lite"/>
    </source>
</evidence>
<proteinExistence type="predicted"/>
<evidence type="ECO:0000256" key="2">
    <source>
        <dbReference type="SAM" id="Phobius"/>
    </source>
</evidence>
<dbReference type="Pfam" id="PF20482">
    <property type="entry name" value="DUF6722"/>
    <property type="match status" value="1"/>
</dbReference>
<keyword evidence="2" id="KW-0812">Transmembrane</keyword>
<keyword evidence="2" id="KW-0472">Membrane</keyword>
<dbReference type="InterPro" id="IPR046568">
    <property type="entry name" value="DUF6722"/>
</dbReference>
<accession>A0A8S5V0N3</accession>
<protein>
    <submittedName>
        <fullName evidence="3">Uncharacterized protein</fullName>
    </submittedName>
</protein>
<reference evidence="3" key="1">
    <citation type="journal article" date="2021" name="Proc. Natl. Acad. Sci. U.S.A.">
        <title>A Catalog of Tens of Thousands of Viruses from Human Metagenomes Reveals Hidden Associations with Chronic Diseases.</title>
        <authorList>
            <person name="Tisza M.J."/>
            <person name="Buck C.B."/>
        </authorList>
    </citation>
    <scope>NUCLEOTIDE SEQUENCE</scope>
    <source>
        <strain evidence="3">CtJDl18</strain>
    </source>
</reference>
<organism evidence="3">
    <name type="scientific">Podoviridae sp. ctJDl18</name>
    <dbReference type="NCBI Taxonomy" id="2825242"/>
    <lineage>
        <taxon>Viruses</taxon>
        <taxon>Duplodnaviria</taxon>
        <taxon>Heunggongvirae</taxon>
        <taxon>Uroviricota</taxon>
        <taxon>Caudoviricetes</taxon>
    </lineage>
</organism>
<evidence type="ECO:0000313" key="3">
    <source>
        <dbReference type="EMBL" id="DAG00244.1"/>
    </source>
</evidence>
<feature type="transmembrane region" description="Helical" evidence="2">
    <location>
        <begin position="35"/>
        <end position="56"/>
    </location>
</feature>
<dbReference type="EMBL" id="BK016178">
    <property type="protein sequence ID" value="DAG00244.1"/>
    <property type="molecule type" value="Genomic_DNA"/>
</dbReference>
<feature type="region of interest" description="Disordered" evidence="1">
    <location>
        <begin position="60"/>
        <end position="84"/>
    </location>
</feature>
<name>A0A8S5V0N3_9CAUD</name>
<sequence length="84" mass="10075">MWNKELGKYMIDVSKYFLTAIFAMSLMKDLEDKRWLIYMLSGSVALLLLVCGLILTRDKDKEEEEKKKRNNNMNRNNKQKTNRR</sequence>